<dbReference type="EMBL" id="JBHRSB010000004">
    <property type="protein sequence ID" value="MFC3001354.1"/>
    <property type="molecule type" value="Genomic_DNA"/>
</dbReference>
<keyword evidence="3" id="KW-1185">Reference proteome</keyword>
<gene>
    <name evidence="2" type="ORF">ACFOD3_15715</name>
</gene>
<proteinExistence type="predicted"/>
<dbReference type="InterPro" id="IPR052723">
    <property type="entry name" value="Acyl-CoA_thioesterase_PaaI"/>
</dbReference>
<evidence type="ECO:0000313" key="3">
    <source>
        <dbReference type="Proteomes" id="UP001595420"/>
    </source>
</evidence>
<dbReference type="EC" id="3.1.2.-" evidence="2"/>
<evidence type="ECO:0000313" key="2">
    <source>
        <dbReference type="EMBL" id="MFC3001354.1"/>
    </source>
</evidence>
<evidence type="ECO:0000259" key="1">
    <source>
        <dbReference type="Pfam" id="PF03061"/>
    </source>
</evidence>
<dbReference type="InterPro" id="IPR003736">
    <property type="entry name" value="PAAI_dom"/>
</dbReference>
<accession>A0ABV7BWB2</accession>
<dbReference type="RefSeq" id="WP_216837421.1">
    <property type="nucleotide sequence ID" value="NZ_JAFNJS010000004.1"/>
</dbReference>
<dbReference type="Pfam" id="PF03061">
    <property type="entry name" value="4HBT"/>
    <property type="match status" value="1"/>
</dbReference>
<dbReference type="Proteomes" id="UP001595420">
    <property type="component" value="Unassembled WGS sequence"/>
</dbReference>
<dbReference type="CDD" id="cd03443">
    <property type="entry name" value="PaaI_thioesterase"/>
    <property type="match status" value="1"/>
</dbReference>
<protein>
    <submittedName>
        <fullName evidence="2">PaaI family thioesterase</fullName>
        <ecNumber evidence="2">3.1.2.-</ecNumber>
    </submittedName>
</protein>
<comment type="caution">
    <text evidence="2">The sequence shown here is derived from an EMBL/GenBank/DDBJ whole genome shotgun (WGS) entry which is preliminary data.</text>
</comment>
<sequence>MTQTPTAPPATPDLDLDPEGAAYHRLLGLTLVHWEEGLARLACQAGDAHRNRSGIIHGGLILSMIDQAAGYAGLWCSVPGNVRKAVTLDLDCRFTGQVRGGRLVAEGKVAQRGRNIFFCRTEVFDEAGQMVAFGASTHRWRAGSETHEGQPASARD</sequence>
<dbReference type="NCBIfam" id="TIGR00369">
    <property type="entry name" value="unchar_dom_1"/>
    <property type="match status" value="1"/>
</dbReference>
<dbReference type="PANTHER" id="PTHR42856:SF1">
    <property type="entry name" value="ACYL-COENZYME A THIOESTERASE PAAI"/>
    <property type="match status" value="1"/>
</dbReference>
<name>A0ABV7BWB2_9PROT</name>
<reference evidence="3" key="1">
    <citation type="journal article" date="2019" name="Int. J. Syst. Evol. Microbiol.">
        <title>The Global Catalogue of Microorganisms (GCM) 10K type strain sequencing project: providing services to taxonomists for standard genome sequencing and annotation.</title>
        <authorList>
            <consortium name="The Broad Institute Genomics Platform"/>
            <consortium name="The Broad Institute Genome Sequencing Center for Infectious Disease"/>
            <person name="Wu L."/>
            <person name="Ma J."/>
        </authorList>
    </citation>
    <scope>NUCLEOTIDE SEQUENCE [LARGE SCALE GENOMIC DNA]</scope>
    <source>
        <strain evidence="3">CGMCC 1.16855</strain>
    </source>
</reference>
<dbReference type="GO" id="GO:0016787">
    <property type="term" value="F:hydrolase activity"/>
    <property type="evidence" value="ECO:0007669"/>
    <property type="project" value="UniProtKB-KW"/>
</dbReference>
<dbReference type="PANTHER" id="PTHR42856">
    <property type="entry name" value="ACYL-COENZYME A THIOESTERASE PAAI"/>
    <property type="match status" value="1"/>
</dbReference>
<keyword evidence="2" id="KW-0378">Hydrolase</keyword>
<dbReference type="InterPro" id="IPR006683">
    <property type="entry name" value="Thioestr_dom"/>
</dbReference>
<organism evidence="2 3">
    <name type="scientific">Falsiroseomonas tokyonensis</name>
    <dbReference type="NCBI Taxonomy" id="430521"/>
    <lineage>
        <taxon>Bacteria</taxon>
        <taxon>Pseudomonadati</taxon>
        <taxon>Pseudomonadota</taxon>
        <taxon>Alphaproteobacteria</taxon>
        <taxon>Acetobacterales</taxon>
        <taxon>Roseomonadaceae</taxon>
        <taxon>Falsiroseomonas</taxon>
    </lineage>
</organism>
<feature type="domain" description="Thioesterase" evidence="1">
    <location>
        <begin position="54"/>
        <end position="130"/>
    </location>
</feature>